<feature type="transmembrane region" description="Helical" evidence="2">
    <location>
        <begin position="98"/>
        <end position="119"/>
    </location>
</feature>
<feature type="domain" description="DUF2157" evidence="3">
    <location>
        <begin position="37"/>
        <end position="177"/>
    </location>
</feature>
<keyword evidence="2" id="KW-0472">Membrane</keyword>
<feature type="compositionally biased region" description="Basic and acidic residues" evidence="1">
    <location>
        <begin position="11"/>
        <end position="20"/>
    </location>
</feature>
<protein>
    <submittedName>
        <fullName evidence="5">Uncharacterized membrane protein</fullName>
    </submittedName>
</protein>
<accession>A0AA94HUD2</accession>
<dbReference type="Pfam" id="PF09925">
    <property type="entry name" value="DUF2157"/>
    <property type="match status" value="1"/>
</dbReference>
<feature type="transmembrane region" description="Helical" evidence="2">
    <location>
        <begin position="664"/>
        <end position="691"/>
    </location>
</feature>
<name>A0AA94HUD2_DESDE</name>
<feature type="transmembrane region" description="Helical" evidence="2">
    <location>
        <begin position="205"/>
        <end position="226"/>
    </location>
</feature>
<keyword evidence="2" id="KW-0812">Transmembrane</keyword>
<evidence type="ECO:0000259" key="3">
    <source>
        <dbReference type="Pfam" id="PF09925"/>
    </source>
</evidence>
<feature type="transmembrane region" description="Helical" evidence="2">
    <location>
        <begin position="71"/>
        <end position="92"/>
    </location>
</feature>
<evidence type="ECO:0000256" key="2">
    <source>
        <dbReference type="SAM" id="Phobius"/>
    </source>
</evidence>
<dbReference type="InterPro" id="IPR018677">
    <property type="entry name" value="DUF2157"/>
</dbReference>
<evidence type="ECO:0000256" key="1">
    <source>
        <dbReference type="SAM" id="MobiDB-lite"/>
    </source>
</evidence>
<feature type="transmembrane region" description="Helical" evidence="2">
    <location>
        <begin position="277"/>
        <end position="298"/>
    </location>
</feature>
<feature type="transmembrane region" description="Helical" evidence="2">
    <location>
        <begin position="419"/>
        <end position="444"/>
    </location>
</feature>
<feature type="transmembrane region" description="Helical" evidence="2">
    <location>
        <begin position="176"/>
        <end position="193"/>
    </location>
</feature>
<feature type="transmembrane region" description="Helical" evidence="2">
    <location>
        <begin position="506"/>
        <end position="524"/>
    </location>
</feature>
<evidence type="ECO:0000313" key="6">
    <source>
        <dbReference type="Proteomes" id="UP000182680"/>
    </source>
</evidence>
<proteinExistence type="predicted"/>
<feature type="transmembrane region" description="Helical" evidence="2">
    <location>
        <begin position="305"/>
        <end position="324"/>
    </location>
</feature>
<reference evidence="6" key="1">
    <citation type="submission" date="2016-11" db="EMBL/GenBank/DDBJ databases">
        <authorList>
            <person name="Jaros S."/>
            <person name="Januszkiewicz K."/>
            <person name="Wedrychowicz H."/>
        </authorList>
    </citation>
    <scope>NUCLEOTIDE SEQUENCE [LARGE SCALE GENOMIC DNA]</scope>
    <source>
        <strain evidence="6">DSM 7057</strain>
    </source>
</reference>
<dbReference type="Proteomes" id="UP000182680">
    <property type="component" value="Unassembled WGS sequence"/>
</dbReference>
<feature type="transmembrane region" description="Helical" evidence="2">
    <location>
        <begin position="697"/>
        <end position="715"/>
    </location>
</feature>
<feature type="transmembrane region" description="Helical" evidence="2">
    <location>
        <begin position="481"/>
        <end position="500"/>
    </location>
</feature>
<dbReference type="EMBL" id="FPIW01000052">
    <property type="protein sequence ID" value="SFW64936.1"/>
    <property type="molecule type" value="Genomic_DNA"/>
</dbReference>
<gene>
    <name evidence="5" type="ORF">SAMN02910291_02286</name>
</gene>
<comment type="caution">
    <text evidence="5">The sequence shown here is derived from an EMBL/GenBank/DDBJ whole genome shotgun (WGS) entry which is preliminary data.</text>
</comment>
<feature type="transmembrane region" description="Helical" evidence="2">
    <location>
        <begin position="247"/>
        <end position="265"/>
    </location>
</feature>
<feature type="transmembrane region" description="Helical" evidence="2">
    <location>
        <begin position="450"/>
        <end position="469"/>
    </location>
</feature>
<organism evidence="5 6">
    <name type="scientific">Desulfovibrio desulfuricans</name>
    <dbReference type="NCBI Taxonomy" id="876"/>
    <lineage>
        <taxon>Bacteria</taxon>
        <taxon>Pseudomonadati</taxon>
        <taxon>Thermodesulfobacteriota</taxon>
        <taxon>Desulfovibrionia</taxon>
        <taxon>Desulfovibrionales</taxon>
        <taxon>Desulfovibrionaceae</taxon>
        <taxon>Desulfovibrio</taxon>
    </lineage>
</organism>
<dbReference type="AlphaFoldDB" id="A0AA94HUD2"/>
<evidence type="ECO:0000259" key="4">
    <source>
        <dbReference type="Pfam" id="PF14351"/>
    </source>
</evidence>
<keyword evidence="2" id="KW-1133">Transmembrane helix</keyword>
<feature type="transmembrane region" description="Helical" evidence="2">
    <location>
        <begin position="336"/>
        <end position="359"/>
    </location>
</feature>
<feature type="transmembrane region" description="Helical" evidence="2">
    <location>
        <begin position="562"/>
        <end position="581"/>
    </location>
</feature>
<feature type="transmembrane region" description="Helical" evidence="2">
    <location>
        <begin position="531"/>
        <end position="550"/>
    </location>
</feature>
<feature type="region of interest" description="Disordered" evidence="1">
    <location>
        <begin position="1"/>
        <end position="20"/>
    </location>
</feature>
<feature type="transmembrane region" description="Helical" evidence="2">
    <location>
        <begin position="126"/>
        <end position="147"/>
    </location>
</feature>
<feature type="transmembrane region" description="Helical" evidence="2">
    <location>
        <begin position="601"/>
        <end position="621"/>
    </location>
</feature>
<feature type="transmembrane region" description="Helical" evidence="2">
    <location>
        <begin position="727"/>
        <end position="746"/>
    </location>
</feature>
<sequence>MNTTPTAGCHSTDDGTTHENAAESLLPPLTRGRLTALCDTGTLSPEAWKKALQICGFNPDGKAWLAYWRQIFLLGGALFFLAGVICFIAWNWGAISPFGRMALIGSLVAGTGVGAVLLGPDTRLGGILLLACGISMGPMLAVFGQSYQTGTELWELFRVWTVLLCLLALAGKQAGLWFATWISGSIFAALWFGRSLSSPLDAFAAFFALPEWLLVIACAIIAWEWAAWRAARHTSESWLRSRWMPRLLFCDLAIRCTAYLLVLIFDGPSWGDESFLWLPQQFVSAFTLAAGGVSWWWYRKKVADLFILAVLLGAATILVLAFLAEAQLFFHTGAVTAFLLWGLLVTGVTACLAKFLLYLQKSMAAGKNNAAIVPAHAFSFLGRSVPEHSWQNLWTHLQNERLIPQETPLPHMNAPLSPWYVRLLLALGGWLAAILFVCFLAFFVFETMQIIAYEEAGIFIASIPVLLLGRSMLVKNTIFSRHFGFALAITGTVGMSISMFLTVNSFMSACFLLALLLVVVSSLMQTPPYTFLAAMTVVAAVSFGTSSLVFEELGQWQVESLGKIIFYLPLIWWVAVSLGLARFCLHEKTWRGRGTSPNADAWFFGAYAGMLICQLASLGIWQQFMLPFPALRGAYGMGMGAALGIGYLAISLSRKRHGFARAGVLLAAAASFVLAWHLPGAALALLGLALARQMTNMAMQGFVLTYLLAYMIFYYYTLAVPFAAKALYLTATGIVLLLLALILRTWSAKITAKEAADA</sequence>
<feature type="transmembrane region" description="Helical" evidence="2">
    <location>
        <begin position="633"/>
        <end position="652"/>
    </location>
</feature>
<evidence type="ECO:0000313" key="5">
    <source>
        <dbReference type="EMBL" id="SFW64936.1"/>
    </source>
</evidence>
<feature type="transmembrane region" description="Helical" evidence="2">
    <location>
        <begin position="153"/>
        <end position="169"/>
    </location>
</feature>
<dbReference type="RefSeq" id="WP_072312273.1">
    <property type="nucleotide sequence ID" value="NZ_FPIW01000052.1"/>
</dbReference>
<dbReference type="InterPro" id="IPR025513">
    <property type="entry name" value="DUF4401"/>
</dbReference>
<dbReference type="Pfam" id="PF14351">
    <property type="entry name" value="DUF4401"/>
    <property type="match status" value="1"/>
</dbReference>
<feature type="domain" description="DUF4401" evidence="4">
    <location>
        <begin position="418"/>
        <end position="743"/>
    </location>
</feature>